<keyword evidence="2" id="KW-1185">Reference proteome</keyword>
<sequence>MLDIIFENFYTFTKSTVNFGYYLHASIIQLLPRLRNTKVIIKNLHSKNISASYLVHIDIHHL</sequence>
<reference evidence="1 2" key="2">
    <citation type="submission" date="2018-09" db="EMBL/GenBank/DDBJ databases">
        <title>Complete Genome sequences of three Leptospira mayottensis isolates obtained from Tenrecid mammals endemic to the Malagasy region.</title>
        <authorList>
            <person name="Cordonin C."/>
            <person name="Toty C."/>
        </authorList>
    </citation>
    <scope>NUCLEOTIDE SEQUENCE [LARGE SCALE GENOMIC DNA]</scope>
    <source>
        <strain evidence="1 2">MDI222</strain>
    </source>
</reference>
<dbReference type="Proteomes" id="UP000258889">
    <property type="component" value="Chromosome i"/>
</dbReference>
<proteinExistence type="predicted"/>
<evidence type="ECO:0008006" key="3">
    <source>
        <dbReference type="Google" id="ProtNLM"/>
    </source>
</evidence>
<gene>
    <name evidence="1" type="ORF">DQM28_10345</name>
</gene>
<evidence type="ECO:0000313" key="1">
    <source>
        <dbReference type="EMBL" id="AXR64564.1"/>
    </source>
</evidence>
<name>A0ABM6Y9A1_9LEPT</name>
<evidence type="ECO:0000313" key="2">
    <source>
        <dbReference type="Proteomes" id="UP000258889"/>
    </source>
</evidence>
<accession>A0ABM6Y9A1</accession>
<organism evidence="1 2">
    <name type="scientific">Leptospira mayottensis</name>
    <dbReference type="NCBI Taxonomy" id="1137606"/>
    <lineage>
        <taxon>Bacteria</taxon>
        <taxon>Pseudomonadati</taxon>
        <taxon>Spirochaetota</taxon>
        <taxon>Spirochaetia</taxon>
        <taxon>Leptospirales</taxon>
        <taxon>Leptospiraceae</taxon>
        <taxon>Leptospira</taxon>
    </lineage>
</organism>
<reference evidence="1 2" key="1">
    <citation type="submission" date="2018-06" db="EMBL/GenBank/DDBJ databases">
        <authorList>
            <person name="Tortosa P."/>
        </authorList>
    </citation>
    <scope>NUCLEOTIDE SEQUENCE [LARGE SCALE GENOMIC DNA]</scope>
    <source>
        <strain evidence="1 2">MDI222</strain>
    </source>
</reference>
<protein>
    <recommendedName>
        <fullName evidence="3">DUF1564 family protein</fullName>
    </recommendedName>
</protein>
<dbReference type="EMBL" id="CP030144">
    <property type="protein sequence ID" value="AXR64564.1"/>
    <property type="molecule type" value="Genomic_DNA"/>
</dbReference>